<sequence>MRCFIIFLLLISHKISFSQNYLDFYFTSKEVEGSIIIYNESDDWWIFNDEFDAKTPTPPAATFHLFHALIALELNKIQHYQPEKWNGVKYYYFGETRPQWQCDTALDDAIYYQNDWYFERLSKNIKIKDYNYFIEESGYTQNKFSKPFAYSWNFSDFAVTPEEQVKFLIGLFNQNLPFDKDNQKWVKEQMFRHDVNDYVLYTYEGYTVYQAEHVDWLMGVLERKGKRYFFCTRIKKSINRPPNLSKQIKHQITFEAFKILGYL</sequence>
<dbReference type="InterPro" id="IPR001460">
    <property type="entry name" value="PCN-bd_Tpept"/>
</dbReference>
<dbReference type="InterPro" id="IPR012338">
    <property type="entry name" value="Beta-lactam/transpept-like"/>
</dbReference>
<reference evidence="2 3" key="1">
    <citation type="submission" date="2017-06" db="EMBL/GenBank/DDBJ databases">
        <title>Description of Avrilella dinanensis gen. nov. sp. nov.</title>
        <authorList>
            <person name="Leyer C."/>
            <person name="Sassi M."/>
            <person name="Minet J."/>
            <person name="Kayal S."/>
            <person name="Cattoir V."/>
        </authorList>
    </citation>
    <scope>NUCLEOTIDE SEQUENCE [LARGE SCALE GENOMIC DNA]</scope>
    <source>
        <strain evidence="2 3">UR159</strain>
    </source>
</reference>
<evidence type="ECO:0000259" key="1">
    <source>
        <dbReference type="Pfam" id="PF00905"/>
    </source>
</evidence>
<comment type="caution">
    <text evidence="2">The sequence shown here is derived from an EMBL/GenBank/DDBJ whole genome shotgun (WGS) entry which is preliminary data.</text>
</comment>
<dbReference type="RefSeq" id="WP_100678008.1">
    <property type="nucleotide sequence ID" value="NZ_NIPO01000001.1"/>
</dbReference>
<dbReference type="SUPFAM" id="SSF56601">
    <property type="entry name" value="beta-lactamase/transpeptidase-like"/>
    <property type="match status" value="1"/>
</dbReference>
<dbReference type="EMBL" id="NIPO01000001">
    <property type="protein sequence ID" value="PJR04449.1"/>
    <property type="molecule type" value="Genomic_DNA"/>
</dbReference>
<feature type="domain" description="Penicillin-binding protein transpeptidase" evidence="1">
    <location>
        <begin position="54"/>
        <end position="208"/>
    </location>
</feature>
<proteinExistence type="predicted"/>
<organism evidence="2 3">
    <name type="scientific">Avrilella dinanensis</name>
    <dbReference type="NCBI Taxonomy" id="2008672"/>
    <lineage>
        <taxon>Bacteria</taxon>
        <taxon>Pseudomonadati</taxon>
        <taxon>Bacteroidota</taxon>
        <taxon>Flavobacteriia</taxon>
        <taxon>Flavobacteriales</taxon>
        <taxon>Flavobacteriaceae</taxon>
        <taxon>Avrilella</taxon>
    </lineage>
</organism>
<gene>
    <name evidence="2" type="ORF">CDL10_07795</name>
</gene>
<dbReference type="AlphaFoldDB" id="A0A2M9R6I9"/>
<dbReference type="Gene3D" id="3.40.710.10">
    <property type="entry name" value="DD-peptidase/beta-lactamase superfamily"/>
    <property type="match status" value="1"/>
</dbReference>
<keyword evidence="3" id="KW-1185">Reference proteome</keyword>
<accession>A0A2M9R6I9</accession>
<dbReference type="GO" id="GO:0008658">
    <property type="term" value="F:penicillin binding"/>
    <property type="evidence" value="ECO:0007669"/>
    <property type="project" value="InterPro"/>
</dbReference>
<dbReference type="OrthoDB" id="9762883at2"/>
<dbReference type="Pfam" id="PF00905">
    <property type="entry name" value="Transpeptidase"/>
    <property type="match status" value="1"/>
</dbReference>
<protein>
    <recommendedName>
        <fullName evidence="1">Penicillin-binding protein transpeptidase domain-containing protein</fullName>
    </recommendedName>
</protein>
<evidence type="ECO:0000313" key="3">
    <source>
        <dbReference type="Proteomes" id="UP000231960"/>
    </source>
</evidence>
<dbReference type="Proteomes" id="UP000231960">
    <property type="component" value="Unassembled WGS sequence"/>
</dbReference>
<name>A0A2M9R6I9_9FLAO</name>
<evidence type="ECO:0000313" key="2">
    <source>
        <dbReference type="EMBL" id="PJR04449.1"/>
    </source>
</evidence>